<keyword evidence="2" id="KW-1185">Reference proteome</keyword>
<dbReference type="InterPro" id="IPR029063">
    <property type="entry name" value="SAM-dependent_MTases_sf"/>
</dbReference>
<reference evidence="2" key="1">
    <citation type="journal article" date="2015" name="Genome Announc.">
        <title>Draft genome sequence of Talaromyces cellulolyticus strain Y-94, a source of lignocellulosic biomass-degrading enzymes.</title>
        <authorList>
            <person name="Fujii T."/>
            <person name="Koike H."/>
            <person name="Sawayama S."/>
            <person name="Yano S."/>
            <person name="Inoue H."/>
        </authorList>
    </citation>
    <scope>NUCLEOTIDE SEQUENCE [LARGE SCALE GENOMIC DNA]</scope>
    <source>
        <strain evidence="2">Y-94</strain>
    </source>
</reference>
<dbReference type="InterPro" id="IPR036388">
    <property type="entry name" value="WH-like_DNA-bd_sf"/>
</dbReference>
<dbReference type="PANTHER" id="PTHR43712">
    <property type="entry name" value="PUTATIVE (AFU_ORTHOLOGUE AFUA_4G14580)-RELATED"/>
    <property type="match status" value="1"/>
</dbReference>
<organism evidence="1 2">
    <name type="scientific">Talaromyces pinophilus</name>
    <name type="common">Penicillium pinophilum</name>
    <dbReference type="NCBI Taxonomy" id="128442"/>
    <lineage>
        <taxon>Eukaryota</taxon>
        <taxon>Fungi</taxon>
        <taxon>Dikarya</taxon>
        <taxon>Ascomycota</taxon>
        <taxon>Pezizomycotina</taxon>
        <taxon>Eurotiomycetes</taxon>
        <taxon>Eurotiomycetidae</taxon>
        <taxon>Eurotiales</taxon>
        <taxon>Trichocomaceae</taxon>
        <taxon>Talaromyces</taxon>
        <taxon>Talaromyces sect. Talaromyces</taxon>
    </lineage>
</organism>
<dbReference type="PANTHER" id="PTHR43712:SF15">
    <property type="entry name" value="MONODICTYPHENONE CLUSTER TRANSCRIPTIONAL COACTIVATOR MDPA"/>
    <property type="match status" value="1"/>
</dbReference>
<dbReference type="SUPFAM" id="SSF46785">
    <property type="entry name" value="Winged helix' DNA-binding domain"/>
    <property type="match status" value="1"/>
</dbReference>
<evidence type="ECO:0000313" key="2">
    <source>
        <dbReference type="Proteomes" id="UP000053095"/>
    </source>
</evidence>
<dbReference type="InterPro" id="IPR036390">
    <property type="entry name" value="WH_DNA-bd_sf"/>
</dbReference>
<accession>A0A0B8MYZ0</accession>
<evidence type="ECO:0000313" key="1">
    <source>
        <dbReference type="EMBL" id="GAM43190.1"/>
    </source>
</evidence>
<dbReference type="AlphaFoldDB" id="A0A0B8MYZ0"/>
<gene>
    <name evidence="1" type="ORF">TCE0_047r17796</name>
</gene>
<sequence>MNQLAKLEALAGELLIATKSLVEHIHNIDASLYDTMGGPAQLIPPEAPAEAHRARESTLASLTKLRTMLVGPAGFLQDMASQSQLLACIYWLGEFQVPAYIPLDGSILMKDVADFIGVPEDEFCRITRMATTDGFLHEPQPGRVAHTALSASFVAHPSYQDAAKFLAGTVAPAALEMARTTRKNQRSSGALPNNIKSNGSAFSVVNRNELPRLRRQWHAYLRHGTGLDCDTVTDILTCLEPLRNARVVEVGARSIERVIALIDQYPTLHFTVQLHPTYQRKSRTRHSRIDVHHRVPDSPQPIQAEVYILNFPVPEPDGSSTSVLEQIRTELVAHVRVLRLTQAAKLVLITPFLSEREAVGVCPDTALLSRIRDLSFLQLAGERVLEISEVISLLNGVGDLDGRLILVNKVMSASVAGIVALEFKYQAYAGL</sequence>
<dbReference type="Proteomes" id="UP000053095">
    <property type="component" value="Unassembled WGS sequence"/>
</dbReference>
<protein>
    <submittedName>
        <fullName evidence="1">Uncharacterized protein</fullName>
    </submittedName>
</protein>
<dbReference type="Gene3D" id="3.40.50.150">
    <property type="entry name" value="Vaccinia Virus protein VP39"/>
    <property type="match status" value="1"/>
</dbReference>
<dbReference type="EMBL" id="DF933843">
    <property type="protein sequence ID" value="GAM43190.1"/>
    <property type="molecule type" value="Genomic_DNA"/>
</dbReference>
<name>A0A0B8MYZ0_TALPI</name>
<dbReference type="Gene3D" id="1.10.10.10">
    <property type="entry name" value="Winged helix-like DNA-binding domain superfamily/Winged helix DNA-binding domain"/>
    <property type="match status" value="1"/>
</dbReference>
<proteinExistence type="predicted"/>